<feature type="region of interest" description="Disordered" evidence="5">
    <location>
        <begin position="313"/>
        <end position="336"/>
    </location>
</feature>
<comment type="caution">
    <text evidence="6">The sequence shown here is derived from an EMBL/GenBank/DDBJ whole genome shotgun (WGS) entry which is preliminary data.</text>
</comment>
<dbReference type="EMBL" id="JAGYWB010000002">
    <property type="protein sequence ID" value="KAI0528565.1"/>
    <property type="molecule type" value="Genomic_DNA"/>
</dbReference>
<dbReference type="GO" id="GO:0009378">
    <property type="term" value="F:four-way junction helicase activity"/>
    <property type="evidence" value="ECO:0007669"/>
    <property type="project" value="TreeGrafter"/>
</dbReference>
<evidence type="ECO:0000313" key="6">
    <source>
        <dbReference type="EMBL" id="KAI0528565.1"/>
    </source>
</evidence>
<dbReference type="GO" id="GO:0043138">
    <property type="term" value="F:3'-5' DNA helicase activity"/>
    <property type="evidence" value="ECO:0007669"/>
    <property type="project" value="TreeGrafter"/>
</dbReference>
<dbReference type="PANTHER" id="PTHR14025:SF20">
    <property type="entry name" value="FANCONI ANEMIA GROUP M PROTEIN"/>
    <property type="match status" value="1"/>
</dbReference>
<protein>
    <submittedName>
        <fullName evidence="6">Uncharacterized protein</fullName>
    </submittedName>
</protein>
<keyword evidence="7" id="KW-1185">Reference proteome</keyword>
<dbReference type="PANTHER" id="PTHR14025">
    <property type="entry name" value="FANCONI ANEMIA GROUP M FANCM FAMILY MEMBER"/>
    <property type="match status" value="1"/>
</dbReference>
<dbReference type="GO" id="GO:0036297">
    <property type="term" value="P:interstrand cross-link repair"/>
    <property type="evidence" value="ECO:0007669"/>
    <property type="project" value="TreeGrafter"/>
</dbReference>
<evidence type="ECO:0000256" key="5">
    <source>
        <dbReference type="SAM" id="MobiDB-lite"/>
    </source>
</evidence>
<gene>
    <name evidence="6" type="ORF">KFK09_001107</name>
</gene>
<dbReference type="Proteomes" id="UP000829196">
    <property type="component" value="Unassembled WGS sequence"/>
</dbReference>
<keyword evidence="3" id="KW-0347">Helicase</keyword>
<name>A0A8T3C9X5_DENNO</name>
<keyword evidence="1" id="KW-0547">Nucleotide-binding</keyword>
<evidence type="ECO:0000256" key="4">
    <source>
        <dbReference type="ARBA" id="ARBA00022840"/>
    </source>
</evidence>
<dbReference type="AlphaFoldDB" id="A0A8T3C9X5"/>
<dbReference type="OrthoDB" id="6513042at2759"/>
<accession>A0A8T3C9X5</accession>
<dbReference type="GO" id="GO:0045003">
    <property type="term" value="P:double-strand break repair via synthesis-dependent strand annealing"/>
    <property type="evidence" value="ECO:0007669"/>
    <property type="project" value="TreeGrafter"/>
</dbReference>
<keyword evidence="2" id="KW-0378">Hydrolase</keyword>
<evidence type="ECO:0000256" key="3">
    <source>
        <dbReference type="ARBA" id="ARBA00022806"/>
    </source>
</evidence>
<evidence type="ECO:0000256" key="2">
    <source>
        <dbReference type="ARBA" id="ARBA00022801"/>
    </source>
</evidence>
<dbReference type="GO" id="GO:0016787">
    <property type="term" value="F:hydrolase activity"/>
    <property type="evidence" value="ECO:0007669"/>
    <property type="project" value="UniProtKB-KW"/>
</dbReference>
<reference evidence="6" key="1">
    <citation type="journal article" date="2022" name="Front. Genet.">
        <title>Chromosome-Scale Assembly of the Dendrobium nobile Genome Provides Insights Into the Molecular Mechanism of the Biosynthesis of the Medicinal Active Ingredient of Dendrobium.</title>
        <authorList>
            <person name="Xu Q."/>
            <person name="Niu S.-C."/>
            <person name="Li K.-L."/>
            <person name="Zheng P.-J."/>
            <person name="Zhang X.-J."/>
            <person name="Jia Y."/>
            <person name="Liu Y."/>
            <person name="Niu Y.-X."/>
            <person name="Yu L.-H."/>
            <person name="Chen D.-F."/>
            <person name="Zhang G.-Q."/>
        </authorList>
    </citation>
    <scope>NUCLEOTIDE SEQUENCE</scope>
    <source>
        <tissue evidence="6">Leaf</tissue>
    </source>
</reference>
<evidence type="ECO:0000313" key="7">
    <source>
        <dbReference type="Proteomes" id="UP000829196"/>
    </source>
</evidence>
<evidence type="ECO:0000256" key="1">
    <source>
        <dbReference type="ARBA" id="ARBA00022741"/>
    </source>
</evidence>
<sequence length="802" mass="89223">MRKHMHNGGITSFNFHPSPRMVPHMCKPQVQYLEMSIERFIPRGKKVKNAAIDRSPISRNISNEELNLISKYFPQSGDVTWKPSLIAFPSFQALSSQVSRVRHSFKTTAMFIEAMQDLQGLSFSKVNNDSFIEVETSSQPQYELSTPRDNIRQGPQDSVFHCTADGDGAPFQVSTGEVLEVKVSSPRPQHAFQKRKPHCFLFGEGSVILNSLGSVLITCVPVLQHKGSKYSEAILTENGLLTEGPNPKYTSDASSLKLSGNPTMQVENPEVKASTDLQQSNNGPLSSLFIQATQIEQENVKHLSKMPDCKLKHREPADEPATGKNSNMEDVLPSSVGRSRNEATYIELSPRLTHFIKEGIVPESPVLNVDHHLPTVEKNHFLSHSFEDDKDTRCQGPRHVDKLSVVMLDALSVNDSFSMYEKEMKIVKNTMFENTNDSNIACTINEAVQRLANTTNAAVHTPNTMKHSSSEDWKCNSGEASISFFQAPKYKRLRKHGDVIRKLPVKTLHKRFKLVEKTCGSALNTEDNELNRTYGEKEKAIRHVDAFVDEEAEVSGDASVSEDELVDEKNDQYDDSFIDDRINPTEGSAEAENSEVDMIAFYRRSLLTQSPMVLPAKFLPTSHEPLSSGTAGSCSPDKKINLLETPQDGLLSVNQLDDKNSAICNAASVISVSGEAGNHSERCSNKLESRKRKLFFQPSDAIPKENLNSQLLCETQSAQAKSNLNHPPKVAKFDAFLSLDDDFYQDLDLDEVEAQATKLLRFRSESSFGKSQAAVHDHSAQIDEVTNTGINFICSPKFDLGI</sequence>
<dbReference type="GO" id="GO:0005524">
    <property type="term" value="F:ATP binding"/>
    <property type="evidence" value="ECO:0007669"/>
    <property type="project" value="UniProtKB-KW"/>
</dbReference>
<proteinExistence type="predicted"/>
<organism evidence="6 7">
    <name type="scientific">Dendrobium nobile</name>
    <name type="common">Orchid</name>
    <dbReference type="NCBI Taxonomy" id="94219"/>
    <lineage>
        <taxon>Eukaryota</taxon>
        <taxon>Viridiplantae</taxon>
        <taxon>Streptophyta</taxon>
        <taxon>Embryophyta</taxon>
        <taxon>Tracheophyta</taxon>
        <taxon>Spermatophyta</taxon>
        <taxon>Magnoliopsida</taxon>
        <taxon>Liliopsida</taxon>
        <taxon>Asparagales</taxon>
        <taxon>Orchidaceae</taxon>
        <taxon>Epidendroideae</taxon>
        <taxon>Malaxideae</taxon>
        <taxon>Dendrobiinae</taxon>
        <taxon>Dendrobium</taxon>
    </lineage>
</organism>
<dbReference type="GO" id="GO:0000400">
    <property type="term" value="F:four-way junction DNA binding"/>
    <property type="evidence" value="ECO:0007669"/>
    <property type="project" value="TreeGrafter"/>
</dbReference>
<keyword evidence="4" id="KW-0067">ATP-binding</keyword>